<organism evidence="1 2">
    <name type="scientific">Formosa sediminum</name>
    <dbReference type="NCBI Taxonomy" id="2594004"/>
    <lineage>
        <taxon>Bacteria</taxon>
        <taxon>Pseudomonadati</taxon>
        <taxon>Bacteroidota</taxon>
        <taxon>Flavobacteriia</taxon>
        <taxon>Flavobacteriales</taxon>
        <taxon>Flavobacteriaceae</taxon>
        <taxon>Formosa</taxon>
    </lineage>
</organism>
<dbReference type="AlphaFoldDB" id="A0A516GT62"/>
<dbReference type="Proteomes" id="UP000319209">
    <property type="component" value="Chromosome"/>
</dbReference>
<accession>A0A516GT62</accession>
<evidence type="ECO:0000313" key="2">
    <source>
        <dbReference type="Proteomes" id="UP000319209"/>
    </source>
</evidence>
<proteinExistence type="predicted"/>
<dbReference type="EMBL" id="CP041637">
    <property type="protein sequence ID" value="QDO94711.1"/>
    <property type="molecule type" value="Genomic_DNA"/>
</dbReference>
<dbReference type="KEGG" id="fop:FNB79_12310"/>
<protein>
    <submittedName>
        <fullName evidence="1">Uncharacterized protein</fullName>
    </submittedName>
</protein>
<reference evidence="1 2" key="1">
    <citation type="submission" date="2019-07" db="EMBL/GenBank/DDBJ databases">
        <title>Genome sequencing for Formosa sp. PS13.</title>
        <authorList>
            <person name="Park S.-J."/>
        </authorList>
    </citation>
    <scope>NUCLEOTIDE SEQUENCE [LARGE SCALE GENOMIC DNA]</scope>
    <source>
        <strain evidence="1 2">PS13</strain>
    </source>
</reference>
<evidence type="ECO:0000313" key="1">
    <source>
        <dbReference type="EMBL" id="QDO94711.1"/>
    </source>
</evidence>
<dbReference type="OrthoDB" id="1524706at2"/>
<dbReference type="RefSeq" id="WP_143381587.1">
    <property type="nucleotide sequence ID" value="NZ_CP041637.1"/>
</dbReference>
<sequence length="128" mass="14548">MLKALQSLASKQQANITTHEVGADFIIGLDTNKNMLFFLKNTAEKTIENTLLLSDYKECRVLKFGKNGNARNTSHTIETLKLEFIPKFNTQPTTQLELFNEDTNIQLNGELEIVNTWHPILQQKIAEA</sequence>
<keyword evidence="2" id="KW-1185">Reference proteome</keyword>
<name>A0A516GT62_9FLAO</name>
<gene>
    <name evidence="1" type="ORF">FNB79_12310</name>
</gene>